<accession>A0A7W8EN66</accession>
<proteinExistence type="predicted"/>
<dbReference type="EMBL" id="JACHIN010000031">
    <property type="protein sequence ID" value="MBB5085118.1"/>
    <property type="molecule type" value="Genomic_DNA"/>
</dbReference>
<dbReference type="Proteomes" id="UP000568380">
    <property type="component" value="Unassembled WGS sequence"/>
</dbReference>
<dbReference type="AlphaFoldDB" id="A0A7W8EN66"/>
<organism evidence="1 2">
    <name type="scientific">Nonomuraea endophytica</name>
    <dbReference type="NCBI Taxonomy" id="714136"/>
    <lineage>
        <taxon>Bacteria</taxon>
        <taxon>Bacillati</taxon>
        <taxon>Actinomycetota</taxon>
        <taxon>Actinomycetes</taxon>
        <taxon>Streptosporangiales</taxon>
        <taxon>Streptosporangiaceae</taxon>
        <taxon>Nonomuraea</taxon>
    </lineage>
</organism>
<comment type="caution">
    <text evidence="1">The sequence shown here is derived from an EMBL/GenBank/DDBJ whole genome shotgun (WGS) entry which is preliminary data.</text>
</comment>
<protein>
    <submittedName>
        <fullName evidence="1">Uncharacterized protein</fullName>
    </submittedName>
</protein>
<reference evidence="1 2" key="1">
    <citation type="submission" date="2020-08" db="EMBL/GenBank/DDBJ databases">
        <title>Genomic Encyclopedia of Type Strains, Phase IV (KMG-IV): sequencing the most valuable type-strain genomes for metagenomic binning, comparative biology and taxonomic classification.</title>
        <authorList>
            <person name="Goeker M."/>
        </authorList>
    </citation>
    <scope>NUCLEOTIDE SEQUENCE [LARGE SCALE GENOMIC DNA]</scope>
    <source>
        <strain evidence="1 2">DSM 45385</strain>
    </source>
</reference>
<evidence type="ECO:0000313" key="1">
    <source>
        <dbReference type="EMBL" id="MBB5085118.1"/>
    </source>
</evidence>
<name>A0A7W8EN66_9ACTN</name>
<sequence length="71" mass="7842">MNELRSHFRAEFLNRVLFKPLTEAQIERIVDLMFNTEDSVPGTGQCAGIARRSALGHGFGTGGLDPVIVKR</sequence>
<evidence type="ECO:0000313" key="2">
    <source>
        <dbReference type="Proteomes" id="UP000568380"/>
    </source>
</evidence>
<keyword evidence="2" id="KW-1185">Reference proteome</keyword>
<gene>
    <name evidence="1" type="ORF">HNR40_010632</name>
</gene>